<evidence type="ECO:0000313" key="4">
    <source>
        <dbReference type="EMBL" id="KAK5954729.1"/>
    </source>
</evidence>
<proteinExistence type="predicted"/>
<keyword evidence="1" id="KW-0507">mRNA processing</keyword>
<dbReference type="PROSITE" id="PS51025">
    <property type="entry name" value="PWI"/>
    <property type="match status" value="1"/>
</dbReference>
<gene>
    <name evidence="4" type="ORF">OHC33_004453</name>
</gene>
<dbReference type="InterPro" id="IPR052225">
    <property type="entry name" value="Ser/Arg_repetitive_matrix"/>
</dbReference>
<accession>A0AAN8EFY8</accession>
<dbReference type="InterPro" id="IPR036483">
    <property type="entry name" value="PWI_dom_sf"/>
</dbReference>
<reference evidence="4 5" key="1">
    <citation type="submission" date="2022-12" db="EMBL/GenBank/DDBJ databases">
        <title>Genomic features and morphological characterization of a novel Knufia sp. strain isolated from spacecraft assembly facility.</title>
        <authorList>
            <person name="Teixeira M."/>
            <person name="Chander A.M."/>
            <person name="Stajich J.E."/>
            <person name="Venkateswaran K."/>
        </authorList>
    </citation>
    <scope>NUCLEOTIDE SEQUENCE [LARGE SCALE GENOMIC DNA]</scope>
    <source>
        <strain evidence="4 5">FJI-L2-BK-P2</strain>
    </source>
</reference>
<organism evidence="4 5">
    <name type="scientific">Knufia fluminis</name>
    <dbReference type="NCBI Taxonomy" id="191047"/>
    <lineage>
        <taxon>Eukaryota</taxon>
        <taxon>Fungi</taxon>
        <taxon>Dikarya</taxon>
        <taxon>Ascomycota</taxon>
        <taxon>Pezizomycotina</taxon>
        <taxon>Eurotiomycetes</taxon>
        <taxon>Chaetothyriomycetidae</taxon>
        <taxon>Chaetothyriales</taxon>
        <taxon>Trichomeriaceae</taxon>
        <taxon>Knufia</taxon>
    </lineage>
</organism>
<dbReference type="PANTHER" id="PTHR23148:SF0">
    <property type="entry name" value="SERINE_ARGININE REPETITIVE MATRIX PROTEIN 1"/>
    <property type="match status" value="1"/>
</dbReference>
<evidence type="ECO:0000256" key="2">
    <source>
        <dbReference type="SAM" id="Coils"/>
    </source>
</evidence>
<dbReference type="Gene3D" id="1.20.1390.10">
    <property type="entry name" value="PWI domain"/>
    <property type="match status" value="1"/>
</dbReference>
<dbReference type="SMART" id="SM00311">
    <property type="entry name" value="PWI"/>
    <property type="match status" value="1"/>
</dbReference>
<dbReference type="EMBL" id="JAKLMC020000008">
    <property type="protein sequence ID" value="KAK5954729.1"/>
    <property type="molecule type" value="Genomic_DNA"/>
</dbReference>
<dbReference type="InterPro" id="IPR002483">
    <property type="entry name" value="PWI_dom"/>
</dbReference>
<dbReference type="GO" id="GO:0005681">
    <property type="term" value="C:spliceosomal complex"/>
    <property type="evidence" value="ECO:0007669"/>
    <property type="project" value="TreeGrafter"/>
</dbReference>
<evidence type="ECO:0000259" key="3">
    <source>
        <dbReference type="PROSITE" id="PS51025"/>
    </source>
</evidence>
<keyword evidence="2" id="KW-0175">Coiled coil</keyword>
<evidence type="ECO:0000313" key="5">
    <source>
        <dbReference type="Proteomes" id="UP001316803"/>
    </source>
</evidence>
<dbReference type="GO" id="GO:0006397">
    <property type="term" value="P:mRNA processing"/>
    <property type="evidence" value="ECO:0007669"/>
    <property type="project" value="UniProtKB-KW"/>
</dbReference>
<feature type="coiled-coil region" evidence="2">
    <location>
        <begin position="106"/>
        <end position="133"/>
    </location>
</feature>
<dbReference type="SUPFAM" id="SSF101233">
    <property type="entry name" value="PWI domain"/>
    <property type="match status" value="1"/>
</dbReference>
<protein>
    <recommendedName>
        <fullName evidence="3">PWI domain-containing protein</fullName>
    </recommendedName>
</protein>
<evidence type="ECO:0000256" key="1">
    <source>
        <dbReference type="ARBA" id="ARBA00022664"/>
    </source>
</evidence>
<dbReference type="Proteomes" id="UP001316803">
    <property type="component" value="Unassembled WGS sequence"/>
</dbReference>
<dbReference type="GO" id="GO:0003723">
    <property type="term" value="F:RNA binding"/>
    <property type="evidence" value="ECO:0007669"/>
    <property type="project" value="TreeGrafter"/>
</dbReference>
<feature type="domain" description="PWI" evidence="3">
    <location>
        <begin position="12"/>
        <end position="111"/>
    </location>
</feature>
<keyword evidence="5" id="KW-1185">Reference proteome</keyword>
<dbReference type="AlphaFoldDB" id="A0AAN8EFY8"/>
<dbReference type="Pfam" id="PF01480">
    <property type="entry name" value="PWI"/>
    <property type="match status" value="1"/>
</dbReference>
<dbReference type="PANTHER" id="PTHR23148">
    <property type="entry name" value="SERINE/ARGININE REGULATED NUCLEAR MATRIX PROTEIN"/>
    <property type="match status" value="1"/>
</dbReference>
<name>A0AAN8EFY8_9EURO</name>
<sequence>MAMPVDAKLLRTTKFPPEFNQKVDMQKVNVDVMKKWIARTLSELLGVEDDVVIELCFNLLEGSRFPNIKELQIQLTGFLDKDTPKFCKDLWQLCLNAQSSPHGVPQELLEAKKQELMQEKAEAEKAAQVAQQRKTAVTSQASEVEALAEEVVEILIPAGLHARDLRHHDEIVRPISQLRDEKLTPTSLEEEVVTREETTDAEDLRQGPRRCLLLLDHHQEEAGRRAPVDQGLLRANNDVLLPGSAMDLQNVVGERMVIGEEIGVLPILRDPAHHLLDHDIRNDEIILLAEVRLQNYVGEEDRHRHRLMTRDEEAEAEGTGEGTGEHLLLLPSITGAVDVLTLSGPDPDETTHA</sequence>
<dbReference type="GO" id="GO:0048024">
    <property type="term" value="P:regulation of mRNA splicing, via spliceosome"/>
    <property type="evidence" value="ECO:0007669"/>
    <property type="project" value="TreeGrafter"/>
</dbReference>
<comment type="caution">
    <text evidence="4">The sequence shown here is derived from an EMBL/GenBank/DDBJ whole genome shotgun (WGS) entry which is preliminary data.</text>
</comment>